<dbReference type="Proteomes" id="UP001162095">
    <property type="component" value="Segment"/>
</dbReference>
<keyword evidence="8 21" id="KW-0548">Nucleotidyltransferase</keyword>
<evidence type="ECO:0000256" key="2">
    <source>
        <dbReference type="ARBA" id="ARBA00007934"/>
    </source>
</evidence>
<dbReference type="PIRSF" id="PIRSF000830">
    <property type="entry name" value="RNA_pol_ParamyxoV"/>
    <property type="match status" value="1"/>
</dbReference>
<comment type="catalytic activity">
    <reaction evidence="18 21">
        <text>a 5'-end (5'-triphosphoguanosine)-adenylyl-adenylyl-cytidylyl-adenosine in mRNA + S-adenosyl-L-methionine = a 5'-end (5'-triphosphoguanosine)-(2'-O-methyladenylyl)-adenylyl-cytidylyl-adenosine in mRNA + S-adenosyl-L-homocysteine + H(+)</text>
        <dbReference type="Rhea" id="RHEA:65380"/>
        <dbReference type="Rhea" id="RHEA-COMP:16797"/>
        <dbReference type="Rhea" id="RHEA-COMP:16801"/>
        <dbReference type="ChEBI" id="CHEBI:15378"/>
        <dbReference type="ChEBI" id="CHEBI:57856"/>
        <dbReference type="ChEBI" id="CHEBI:59789"/>
        <dbReference type="ChEBI" id="CHEBI:156482"/>
        <dbReference type="ChEBI" id="CHEBI:156484"/>
    </reaction>
</comment>
<evidence type="ECO:0000256" key="7">
    <source>
        <dbReference type="ARBA" id="ARBA00022691"/>
    </source>
</evidence>
<evidence type="ECO:0000259" key="22">
    <source>
        <dbReference type="PROSITE" id="PS50526"/>
    </source>
</evidence>
<dbReference type="EC" id="2.7.7.88" evidence="21"/>
<keyword evidence="10" id="KW-0378">Hydrolase</keyword>
<evidence type="ECO:0000256" key="8">
    <source>
        <dbReference type="ARBA" id="ARBA00022695"/>
    </source>
</evidence>
<keyword evidence="13 21" id="KW-0693">Viral RNA replication</keyword>
<dbReference type="GO" id="GO:0005524">
    <property type="term" value="F:ATP binding"/>
    <property type="evidence" value="ECO:0007669"/>
    <property type="project" value="UniProtKB-KW"/>
</dbReference>
<keyword evidence="9 21" id="KW-0547">Nucleotide-binding</keyword>
<feature type="domain" description="Mononegavirus-type SAM-dependent 2'-O-MTase" evidence="23">
    <location>
        <begin position="1723"/>
        <end position="1917"/>
    </location>
</feature>
<evidence type="ECO:0000256" key="3">
    <source>
        <dbReference type="ARBA" id="ARBA00022484"/>
    </source>
</evidence>
<keyword evidence="14 21" id="KW-0506">mRNA capping</keyword>
<evidence type="ECO:0000256" key="11">
    <source>
        <dbReference type="ARBA" id="ARBA00022840"/>
    </source>
</evidence>
<evidence type="ECO:0000313" key="24">
    <source>
        <dbReference type="EMBL" id="QWC36466.1"/>
    </source>
</evidence>
<dbReference type="PROSITE" id="PS50526">
    <property type="entry name" value="RDRP_SSRNA_NEG_NONSEG"/>
    <property type="match status" value="1"/>
</dbReference>
<evidence type="ECO:0000256" key="14">
    <source>
        <dbReference type="ARBA" id="ARBA00023042"/>
    </source>
</evidence>
<dbReference type="KEGG" id="vg:80543822"/>
<dbReference type="PROSITE" id="PS51590">
    <property type="entry name" value="SAM_MT_MNV_L"/>
    <property type="match status" value="1"/>
</dbReference>
<comment type="function">
    <text evidence="1 21">RNA-directed RNA polymerase that catalyzes the replication of viral genomic RNA. The template is composed of the viral RNA tightly encapsidated by the nucleoprotein (N). The replicase mode is dependent on intracellular N protein concentration. In this mode, the polymerase replicates the whole viral genome without recognizing transcriptional signals, and the replicated genome is not caped or polyadenylated.</text>
</comment>
<evidence type="ECO:0000256" key="1">
    <source>
        <dbReference type="ARBA" id="ARBA00003132"/>
    </source>
</evidence>
<name>A0A8E8FTM2_9MONO</name>
<dbReference type="EC" id="2.7.7.48" evidence="21"/>
<evidence type="ECO:0000256" key="5">
    <source>
        <dbReference type="ARBA" id="ARBA00022664"/>
    </source>
</evidence>
<evidence type="ECO:0000256" key="20">
    <source>
        <dbReference type="ARBA" id="ARBA00048548"/>
    </source>
</evidence>
<evidence type="ECO:0000256" key="21">
    <source>
        <dbReference type="PIRNR" id="PIRNR000830"/>
    </source>
</evidence>
<dbReference type="GO" id="GO:0044423">
    <property type="term" value="C:virion component"/>
    <property type="evidence" value="ECO:0007669"/>
    <property type="project" value="UniProtKB-KW"/>
</dbReference>
<comment type="function">
    <text evidence="21">RNA-directed RNA polymerase that catalyzes the transcription of viral mRNAs, their capping and polyadenylation. The template is composed of the viral RNA tightly encapsidated by the nucleoprotein (N). The viral polymerase binds to the genomic RNA at the 3' leader promoter, and transcribes subsequently all viral mRNAs with a decreasing efficiency. The first gene is the most transcribed, and the last the least transcribed. The viral phosphoprotein acts as a processivity factor. Capping is concomitant with initiation of mRNA transcription. Indeed, a GDP polyribonucleotidyl transferase (PRNTase) adds the cap structure when the nascent RNA chain length has reached few nucleotides. Ribose 2'-O methylation of viral mRNA cap precedes and facilitates subsequent guanine-N-7 methylation, both activities being carried by the viral polymerase. Polyadenylation of mRNAs occur by a stuttering mechanism at a slipery stop site present at the end viral genes. After finishing transcription of a mRNA, the polymerase can resume transcription of the downstream gene.</text>
</comment>
<dbReference type="InterPro" id="IPR039530">
    <property type="entry name" value="L_methyltransferase_rhabdo"/>
</dbReference>
<keyword evidence="5 21" id="KW-0507">mRNA processing</keyword>
<keyword evidence="25" id="KW-1185">Reference proteome</keyword>
<dbReference type="GO" id="GO:0003968">
    <property type="term" value="F:RNA-directed RNA polymerase activity"/>
    <property type="evidence" value="ECO:0007669"/>
    <property type="project" value="UniProtKB-KW"/>
</dbReference>
<comment type="catalytic activity">
    <reaction evidence="20 21">
        <text>GTP + H2O = GDP + phosphate + H(+)</text>
        <dbReference type="Rhea" id="RHEA:19669"/>
        <dbReference type="ChEBI" id="CHEBI:15377"/>
        <dbReference type="ChEBI" id="CHEBI:15378"/>
        <dbReference type="ChEBI" id="CHEBI:37565"/>
        <dbReference type="ChEBI" id="CHEBI:43474"/>
        <dbReference type="ChEBI" id="CHEBI:58189"/>
    </reaction>
</comment>
<dbReference type="EMBL" id="MW256667">
    <property type="protein sequence ID" value="QWC36466.1"/>
    <property type="molecule type" value="Viral_cRNA"/>
</dbReference>
<dbReference type="Pfam" id="PF00946">
    <property type="entry name" value="Mononeg_RNA_pol"/>
    <property type="match status" value="1"/>
</dbReference>
<sequence>MDDQDYDLDFLYDEEFLDFDDEGAPSKPPYEPDLHLRMAIKVDPRVFFLQCLSESDAVAPFNIKKSALSFKETVPHAKAKIHIDSEKLYHTLFNPPAVLRETYAEGRNSKSSHEFRANVNLVKQLGKSCIDMALAGLDETSRTAPKQRIDKITLSEETLDWYTYRNSWIVIRDYMKDKQIDRNFKFRAFRHKYVPYTLYANGDFLAMESGSDIWILDYLQVLMIADVVSSRYQARVYLEICTYLKFEFMPSVPQLMRLYRWGDTVLRVLGNEGYNLIKMLESVIIAKHLQHHDPLPLSTEYLSKLLEGADLGRTRRGLMDPLLSLLDEIKDPNIAFELFGTFRHFGHPSVDELGAIESLKKHTRCEIELDPTVLTKVSGAFNRTFVIEFIKKNKRWPKCNLSENAEVSDDFMKLITNKPLVINEYDLSIELEHWHYLDFEQEFIFDDFPDFTELLLDKSLSPYLENWFTSLNADILRKPHNNTREESKRLMIEIIRRIEFSCKEIREAIEKGEVPTSWKVVGLHSKEQELKIISRLYALLCAEMRFFFSMAQKNVANSLLPYMPYQTMSWSNAELMKVLLSSTGTSQNPKSINASKYAQVIISLDFNKFNLRWRKESTDMIFKTTDQLFGTNNFFTYAHRFFEEAYYYLSSPLKPPEYLKKTSPHDDTTPEDTVFESETTHIGQGGGCEGQIQKLWTIIISSGLVVNMAETGISSTIVGQGDNQVLVLLIPVLDPSCSPDEYLEKYSLDVDKVVRNFLVNLERIMRGIGMELKLEETYVSTSLLNYGKDIIYKGNYLSGSLKKMSKTYSDVNDIYPTLRNRMAAISTSAQAAAMKGFDTVAPYMVSMLESLNTIGRECRFGSTNKFRLKELLANEGVDWDEDMKLLSLITPPDAGGFPVVPYPALLYRGHPDSYMTHFIWVKHLSKTFPIAKKFLGYLCSEYSLESHKEFSHLIQDPHAVNHKKSRDTANQIKDMLLASLRSTSRNKEIALMFANISDAAIQAQADYLETIKPCYPRVLNEIWRFSPQGFMMSFLAIFNDTRTMKMVLQPDEATSLVQSLKDEDVDILTHLSWIGRVLRQSTFIFHEPYTSNQNSWEQELDDFVSCSYTAVKKIRDKSWGKEVEGVTVPHPLEQTRICVLKNGECTHPNCKETPYILYVKHSVNQGSEREFFKRGNFRHYLGSKTTEKRSGAVLKYPKTERALLAAQQLRRVADWMTDPDDPTDTLRAYIAAVILARTDASENFLKLTAGENYASSGFHRFPDVTSKHESRPGMLVNIHSHIVISSDKLGVFSLGKENHNILFQGCYLSAFSYVQEMAVHLVDFDWNQQIIIHQHFPCPSCLQLLTEVPLKSEAVPPTVPTITNSKILYSVVDEDLIHIPDGALIRLYDSVPMESDPLLQEKSATCCAISIIGELHTLVTPVLHSSFRMDHRHGTISSLTVSYFENINLDILFRQLAVVWFNDNLPSISRFSETMSIKLWESSNLLIERLPDHSWDLLKPFLCLPRVSRYITTKMGFKSTSAELFISGKGLGAALNRWIVKYIRALNLESPAYRYRMRLPITTAAPGVPLYRALYIWLNGLLCSSAWKTVRQLNTLMKLSNEILATCISSESINITKMVVEITQIAPQIGIIDFLKPYRLVLSRVGPEPWLKPGILSHVNTPLISQPHLGNCSDTIFGILSGIGVHQRVDLDLTIEPYIELSRNTSEMIGAPQESTRRDHYYRQVGIYSTAGLKLLNILSELGLRNVKSSGHMGEGAGGMARVCHMILGSESIIYNSLFNYSSMVDHRGLTFTPAELLDIDQSVIAGTEECFQTGGNFTNSQVINTFRSLFKERKPKIVTGDAEFPSELTIEVGISMVTSFLRIASASDSPWVVYKTFIKFPEILKNQLAVFRRYTNKAILITPRFSSNESTEVYICAKLKSQVLPESNRPQIPQLVSDCIDGLAKHRLQPDPFLSRVNKKTLCNLYAALHHSGIPYNFYHAVNIFLGHIVDIDIISDNLVEAIKTCKMICSESVRGRFIAMGRSAKAERVSESERHRMEFRKKDSADVIFYMSILANCDILATVLRREDYKEVFTRTWSISYQGIELFQYKIPEEIFRKKFSRSFYKILGFVEFFSPIDSHF</sequence>
<evidence type="ECO:0000256" key="16">
    <source>
        <dbReference type="ARBA" id="ARBA00024494"/>
    </source>
</evidence>
<comment type="catalytic activity">
    <reaction evidence="16">
        <text>a 5'-end triphospho-adenylyl-adenylyl-cytidylyl-adenosine in mRNA + GDP + H(+) = a 5'-end (5'-triphosphoguanosine)-adenylyl-adenylyl-cytidylyl-adenosine in mRNA + diphosphate</text>
        <dbReference type="Rhea" id="RHEA:65436"/>
        <dbReference type="Rhea" id="RHEA-COMP:16797"/>
        <dbReference type="Rhea" id="RHEA-COMP:16799"/>
        <dbReference type="ChEBI" id="CHEBI:15378"/>
        <dbReference type="ChEBI" id="CHEBI:33019"/>
        <dbReference type="ChEBI" id="CHEBI:58189"/>
        <dbReference type="ChEBI" id="CHEBI:156484"/>
        <dbReference type="ChEBI" id="CHEBI:156503"/>
        <dbReference type="EC" id="2.7.7.88"/>
    </reaction>
</comment>
<feature type="domain" description="RdRp catalytic" evidence="22">
    <location>
        <begin position="598"/>
        <end position="794"/>
    </location>
</feature>
<dbReference type="InterPro" id="IPR014023">
    <property type="entry name" value="Mononeg_RNA_pol_cat"/>
</dbReference>
<evidence type="ECO:0000256" key="15">
    <source>
        <dbReference type="ARBA" id="ARBA00023268"/>
    </source>
</evidence>
<proteinExistence type="inferred from homology"/>
<dbReference type="InterPro" id="IPR016269">
    <property type="entry name" value="RNA-dir_pol_paramyxovirus"/>
</dbReference>
<dbReference type="InterPro" id="IPR026890">
    <property type="entry name" value="Mononeg_mRNAcap"/>
</dbReference>
<evidence type="ECO:0000256" key="13">
    <source>
        <dbReference type="ARBA" id="ARBA00022953"/>
    </source>
</evidence>
<comment type="subcellular location">
    <subcellularLocation>
        <location evidence="21">Virion</location>
    </subcellularLocation>
    <subcellularLocation>
        <location evidence="21">Host cytoplasm</location>
    </subcellularLocation>
</comment>
<dbReference type="EC" id="2.1.1.-" evidence="21"/>
<keyword evidence="4 21" id="KW-0489">Methyltransferase</keyword>
<keyword evidence="6 21" id="KW-0808">Transferase</keyword>
<dbReference type="Pfam" id="PF14318">
    <property type="entry name" value="Mononeg_mRNAcap"/>
    <property type="match status" value="1"/>
</dbReference>
<comment type="catalytic activity">
    <reaction evidence="17 21">
        <text>a 5'-end (5'-triphosphoguanosine)-(2'-O-methyladenylyl)-adenylyl-cytidylyl-adenosine in mRNA + S-adenosyl-L-methionine = a 5'-end (N(7)-methyl 5'-triphosphoguanosine)-(2'-O-methyladenylyl)-adenylyl-cytidylyl-adenosine in mRNA + S-adenosyl-L-homocysteine</text>
        <dbReference type="Rhea" id="RHEA:65440"/>
        <dbReference type="Rhea" id="RHEA-COMP:16798"/>
        <dbReference type="Rhea" id="RHEA-COMP:16801"/>
        <dbReference type="ChEBI" id="CHEBI:57856"/>
        <dbReference type="ChEBI" id="CHEBI:59789"/>
        <dbReference type="ChEBI" id="CHEBI:156482"/>
        <dbReference type="ChEBI" id="CHEBI:156483"/>
    </reaction>
</comment>
<comment type="similarity">
    <text evidence="2 21">Belongs to the paramyxovirus L protein family.</text>
</comment>
<keyword evidence="11 21" id="KW-0067">ATP-binding</keyword>
<evidence type="ECO:0000256" key="19">
    <source>
        <dbReference type="ARBA" id="ARBA00047370"/>
    </source>
</evidence>
<accession>A0A8E8FTM2</accession>
<keyword evidence="3 21" id="KW-0696">RNA-directed RNA polymerase</keyword>
<reference evidence="24" key="1">
    <citation type="submission" date="2020-11" db="EMBL/GenBank/DDBJ databases">
        <authorList>
            <person name="Huang H.-J."/>
            <person name="Li J.-M."/>
        </authorList>
    </citation>
    <scope>NUCLEOTIDE SEQUENCE</scope>
    <source>
        <strain evidence="24">CAU-Q1</strain>
    </source>
</reference>
<keyword evidence="7 21" id="KW-0949">S-adenosyl-L-methionine</keyword>
<reference evidence="24" key="2">
    <citation type="journal article" date="2021" name="NPJ Biofilms Microbiomes">
        <title>Diversity and infectivity of the RNA virome among different cryptic species of an agriculturally important insect vector: whitefly Bemisia tabaci.</title>
        <authorList>
            <person name="Huang H.J."/>
            <person name="Ye Z.X."/>
            <person name="Wang X."/>
            <person name="Yan X.T."/>
            <person name="Zhang Y."/>
            <person name="He Y.J."/>
            <person name="Qi Y.H."/>
            <person name="Zhang X.D."/>
            <person name="Zhuo J.C."/>
            <person name="Lu G."/>
            <person name="Lu J.B."/>
            <person name="Mao Q.Z."/>
            <person name="Sun Z.T."/>
            <person name="Yan F."/>
            <person name="Chen J.P."/>
            <person name="Zhang C.X."/>
            <person name="Li J.M."/>
        </authorList>
    </citation>
    <scope>NUCLEOTIDE SEQUENCE</scope>
    <source>
        <strain evidence="24">CAU-Q1</strain>
    </source>
</reference>
<dbReference type="GO" id="GO:0004482">
    <property type="term" value="F:mRNA 5'-cap (guanine-N7-)-methyltransferase activity"/>
    <property type="evidence" value="ECO:0007669"/>
    <property type="project" value="InterPro"/>
</dbReference>
<comment type="catalytic activity">
    <reaction evidence="21">
        <text>RNA(n) + a ribonucleoside 5'-triphosphate = RNA(n+1) + diphosphate</text>
        <dbReference type="Rhea" id="RHEA:21248"/>
        <dbReference type="Rhea" id="RHEA-COMP:14527"/>
        <dbReference type="Rhea" id="RHEA-COMP:17342"/>
        <dbReference type="ChEBI" id="CHEBI:33019"/>
        <dbReference type="ChEBI" id="CHEBI:61557"/>
        <dbReference type="ChEBI" id="CHEBI:140395"/>
        <dbReference type="EC" id="2.7.7.48"/>
    </reaction>
</comment>
<evidence type="ECO:0000259" key="23">
    <source>
        <dbReference type="PROSITE" id="PS51590"/>
    </source>
</evidence>
<organism evidence="24 25">
    <name type="scientific">Bemisia tabaci arlivirus 2</name>
    <dbReference type="NCBI Taxonomy" id="2840018"/>
    <lineage>
        <taxon>Viruses</taxon>
        <taxon>Riboviria</taxon>
        <taxon>Orthornavirae</taxon>
        <taxon>Negarnaviricota</taxon>
        <taxon>Haploviricotina</taxon>
        <taxon>Monjiviricetes</taxon>
        <taxon>Mononegavirales</taxon>
        <taxon>Lispiviridae</taxon>
        <taxon>Aleybvirus</taxon>
        <taxon>Aleybvirus fuyangense</taxon>
    </lineage>
</organism>
<protein>
    <recommendedName>
        <fullName evidence="21">RNA-directed RNA polymerase L</fullName>
        <shortName evidence="21">Protein L</shortName>
    </recommendedName>
    <alternativeName>
        <fullName evidence="21">Large structural protein</fullName>
    </alternativeName>
    <alternativeName>
        <fullName evidence="21">Replicase</fullName>
    </alternativeName>
    <alternativeName>
        <fullName evidence="21">Transcriptase</fullName>
    </alternativeName>
    <domain>
        <recommendedName>
            <fullName evidence="21">RNA-directed RNA polymerase</fullName>
            <ecNumber evidence="21">2.7.7.48</ecNumber>
        </recommendedName>
    </domain>
    <domain>
        <recommendedName>
            <fullName evidence="21">GTP phosphohydrolase</fullName>
            <ecNumber evidence="21">3.6.1.-</ecNumber>
        </recommendedName>
    </domain>
    <domain>
        <recommendedName>
            <fullName evidence="21">GDP polyribonucleotidyltransferase</fullName>
            <ecNumber evidence="21">2.7.7.88</ecNumber>
        </recommendedName>
        <alternativeName>
            <fullName evidence="21">PRNTase</fullName>
        </alternativeName>
    </domain>
    <domain>
        <recommendedName>
            <fullName evidence="21">mRNA (nucleoside-2'-O-)-methyltransferase</fullName>
            <shortName evidence="21">N1-2'-O-MTase</shortName>
            <ecNumber evidence="21">2.1.1.-</ecNumber>
        </recommendedName>
    </domain>
    <domain>
        <recommendedName>
            <fullName evidence="21">mRNA (guanine-N(7)-)-methyltransferase</fullName>
            <shortName evidence="21">G-N7-MTase</shortName>
        </recommendedName>
    </domain>
</protein>
<dbReference type="GeneID" id="80543822"/>
<dbReference type="GO" id="GO:0016787">
    <property type="term" value="F:hydrolase activity"/>
    <property type="evidence" value="ECO:0007669"/>
    <property type="project" value="UniProtKB-KW"/>
</dbReference>
<evidence type="ECO:0000256" key="17">
    <source>
        <dbReference type="ARBA" id="ARBA00024499"/>
    </source>
</evidence>
<dbReference type="InterPro" id="IPR025786">
    <property type="entry name" value="Mononega_L_MeTrfase"/>
</dbReference>
<evidence type="ECO:0000313" key="25">
    <source>
        <dbReference type="Proteomes" id="UP001162095"/>
    </source>
</evidence>
<comment type="catalytic activity">
    <reaction evidence="19">
        <text>a 5'-end (5'-triphosphoguanosine)-adenylyl-adenylyl-cytidylyl-adenosine in mRNA + 2 S-adenosyl-L-methionine = a 5'-end (N(7)-methyl 5'-triphosphoguanosine)-(2'-O-methyladenylyl)-adenylyl-cytidylyl-adenosine in mRNA + 2 S-adenosyl-L-homocysteine + H(+)</text>
        <dbReference type="Rhea" id="RHEA:65376"/>
        <dbReference type="Rhea" id="RHEA-COMP:16797"/>
        <dbReference type="Rhea" id="RHEA-COMP:16798"/>
        <dbReference type="ChEBI" id="CHEBI:15378"/>
        <dbReference type="ChEBI" id="CHEBI:57856"/>
        <dbReference type="ChEBI" id="CHEBI:59789"/>
        <dbReference type="ChEBI" id="CHEBI:156483"/>
        <dbReference type="ChEBI" id="CHEBI:156484"/>
        <dbReference type="EC" id="2.1.1.375"/>
    </reaction>
</comment>
<keyword evidence="15" id="KW-0511">Multifunctional enzyme</keyword>
<dbReference type="RefSeq" id="YP_010804980.1">
    <property type="nucleotide sequence ID" value="NC_077095.1"/>
</dbReference>
<evidence type="ECO:0000256" key="9">
    <source>
        <dbReference type="ARBA" id="ARBA00022741"/>
    </source>
</evidence>
<evidence type="ECO:0000256" key="18">
    <source>
        <dbReference type="ARBA" id="ARBA00047332"/>
    </source>
</evidence>
<evidence type="ECO:0000256" key="4">
    <source>
        <dbReference type="ARBA" id="ARBA00022603"/>
    </source>
</evidence>
<dbReference type="Pfam" id="PF14314">
    <property type="entry name" value="Methyltrans_Mon_2nd"/>
    <property type="match status" value="1"/>
</dbReference>
<dbReference type="EC" id="3.6.1.-" evidence="21"/>
<evidence type="ECO:0000256" key="10">
    <source>
        <dbReference type="ARBA" id="ARBA00022801"/>
    </source>
</evidence>
<keyword evidence="21" id="KW-1035">Host cytoplasm</keyword>
<keyword evidence="12 21" id="KW-0946">Virion</keyword>
<evidence type="ECO:0000256" key="6">
    <source>
        <dbReference type="ARBA" id="ARBA00022679"/>
    </source>
</evidence>
<evidence type="ECO:0000256" key="12">
    <source>
        <dbReference type="ARBA" id="ARBA00022844"/>
    </source>
</evidence>